<reference evidence="1" key="1">
    <citation type="submission" date="2022-09" db="EMBL/GenBank/DDBJ databases">
        <title>Intensive care unit water sources are persistently colonized with multi-drug resistant bacteria and are the site of extensive horizontal gene transfer of antibiotic resistance genes.</title>
        <authorList>
            <person name="Diorio-Toth L."/>
        </authorList>
    </citation>
    <scope>NUCLEOTIDE SEQUENCE</scope>
    <source>
        <strain evidence="1">GD03947</strain>
    </source>
</reference>
<protein>
    <submittedName>
        <fullName evidence="1">Uncharacterized protein</fullName>
    </submittedName>
</protein>
<proteinExistence type="predicted"/>
<sequence>MICEICRGGVHLNPADHLAPVNCPLVIEVEGELIRAERTGFVEQRDRQMEYQLQSGEKIVGRYRWTYP</sequence>
<name>A0AA42PCD8_STUST</name>
<evidence type="ECO:0000313" key="1">
    <source>
        <dbReference type="EMBL" id="MDH1237257.1"/>
    </source>
</evidence>
<dbReference type="RefSeq" id="WP_279641630.1">
    <property type="nucleotide sequence ID" value="NZ_JAOCAE010000009.1"/>
</dbReference>
<dbReference type="Proteomes" id="UP001158500">
    <property type="component" value="Unassembled WGS sequence"/>
</dbReference>
<accession>A0AA42PCD8</accession>
<dbReference type="EMBL" id="JAOCAE010000009">
    <property type="protein sequence ID" value="MDH1237257.1"/>
    <property type="molecule type" value="Genomic_DNA"/>
</dbReference>
<evidence type="ECO:0000313" key="2">
    <source>
        <dbReference type="Proteomes" id="UP001158500"/>
    </source>
</evidence>
<gene>
    <name evidence="1" type="ORF">N5C32_14555</name>
</gene>
<organism evidence="1 2">
    <name type="scientific">Stutzerimonas stutzeri</name>
    <name type="common">Pseudomonas stutzeri</name>
    <dbReference type="NCBI Taxonomy" id="316"/>
    <lineage>
        <taxon>Bacteria</taxon>
        <taxon>Pseudomonadati</taxon>
        <taxon>Pseudomonadota</taxon>
        <taxon>Gammaproteobacteria</taxon>
        <taxon>Pseudomonadales</taxon>
        <taxon>Pseudomonadaceae</taxon>
        <taxon>Stutzerimonas</taxon>
    </lineage>
</organism>
<comment type="caution">
    <text evidence="1">The sequence shown here is derived from an EMBL/GenBank/DDBJ whole genome shotgun (WGS) entry which is preliminary data.</text>
</comment>
<dbReference type="AlphaFoldDB" id="A0AA42PCD8"/>